<evidence type="ECO:0000256" key="1">
    <source>
        <dbReference type="ARBA" id="ARBA00023015"/>
    </source>
</evidence>
<dbReference type="GO" id="GO:0000978">
    <property type="term" value="F:RNA polymerase II cis-regulatory region sequence-specific DNA binding"/>
    <property type="evidence" value="ECO:0007669"/>
    <property type="project" value="TreeGrafter"/>
</dbReference>
<feature type="domain" description="HMG box" evidence="6">
    <location>
        <begin position="133"/>
        <end position="201"/>
    </location>
</feature>
<dbReference type="Pfam" id="PF00505">
    <property type="entry name" value="HMG_box"/>
    <property type="match status" value="1"/>
</dbReference>
<evidence type="ECO:0000256" key="3">
    <source>
        <dbReference type="ARBA" id="ARBA00023163"/>
    </source>
</evidence>
<evidence type="ECO:0000256" key="5">
    <source>
        <dbReference type="SAM" id="MobiDB-lite"/>
    </source>
</evidence>
<feature type="compositionally biased region" description="Polar residues" evidence="5">
    <location>
        <begin position="112"/>
        <end position="124"/>
    </location>
</feature>
<dbReference type="InterPro" id="IPR036910">
    <property type="entry name" value="HMG_box_dom_sf"/>
</dbReference>
<feature type="region of interest" description="Disordered" evidence="5">
    <location>
        <begin position="109"/>
        <end position="137"/>
    </location>
</feature>
<keyword evidence="2 4" id="KW-0238">DNA-binding</keyword>
<keyword evidence="4" id="KW-0539">Nucleus</keyword>
<dbReference type="PROSITE" id="PS50118">
    <property type="entry name" value="HMG_BOX_2"/>
    <property type="match status" value="1"/>
</dbReference>
<dbReference type="GO" id="GO:0001228">
    <property type="term" value="F:DNA-binding transcription activator activity, RNA polymerase II-specific"/>
    <property type="evidence" value="ECO:0007669"/>
    <property type="project" value="TreeGrafter"/>
</dbReference>
<feature type="compositionally biased region" description="Basic and acidic residues" evidence="5">
    <location>
        <begin position="185"/>
        <end position="199"/>
    </location>
</feature>
<accession>A0A2S6CJB2</accession>
<evidence type="ECO:0000313" key="8">
    <source>
        <dbReference type="Proteomes" id="UP000237631"/>
    </source>
</evidence>
<protein>
    <recommendedName>
        <fullName evidence="6">HMG box domain-containing protein</fullName>
    </recommendedName>
</protein>
<dbReference type="FunFam" id="1.10.30.10:FF:000041">
    <property type="entry name" value="HMG box family protein"/>
    <property type="match status" value="1"/>
</dbReference>
<keyword evidence="3" id="KW-0804">Transcription</keyword>
<feature type="region of interest" description="Disordered" evidence="5">
    <location>
        <begin position="185"/>
        <end position="215"/>
    </location>
</feature>
<feature type="DNA-binding region" description="HMG box" evidence="4">
    <location>
        <begin position="133"/>
        <end position="201"/>
    </location>
</feature>
<dbReference type="GO" id="GO:0030154">
    <property type="term" value="P:cell differentiation"/>
    <property type="evidence" value="ECO:0007669"/>
    <property type="project" value="TreeGrafter"/>
</dbReference>
<dbReference type="Gene3D" id="1.10.30.10">
    <property type="entry name" value="High mobility group box domain"/>
    <property type="match status" value="1"/>
</dbReference>
<organism evidence="7 8">
    <name type="scientific">Cercospora berteroae</name>
    <dbReference type="NCBI Taxonomy" id="357750"/>
    <lineage>
        <taxon>Eukaryota</taxon>
        <taxon>Fungi</taxon>
        <taxon>Dikarya</taxon>
        <taxon>Ascomycota</taxon>
        <taxon>Pezizomycotina</taxon>
        <taxon>Dothideomycetes</taxon>
        <taxon>Dothideomycetidae</taxon>
        <taxon>Mycosphaerellales</taxon>
        <taxon>Mycosphaerellaceae</taxon>
        <taxon>Cercospora</taxon>
    </lineage>
</organism>
<evidence type="ECO:0000259" key="6">
    <source>
        <dbReference type="PROSITE" id="PS50118"/>
    </source>
</evidence>
<proteinExistence type="predicted"/>
<dbReference type="PANTHER" id="PTHR10270">
    <property type="entry name" value="SOX TRANSCRIPTION FACTOR"/>
    <property type="match status" value="1"/>
</dbReference>
<dbReference type="PANTHER" id="PTHR10270:SF161">
    <property type="entry name" value="SEX-DETERMINING REGION Y PROTEIN"/>
    <property type="match status" value="1"/>
</dbReference>
<name>A0A2S6CJB2_9PEZI</name>
<reference evidence="8" key="1">
    <citation type="journal article" date="2017" name="bioRxiv">
        <title>Conservation of a gene cluster reveals novel cercosporin biosynthetic mechanisms and extends production to the genus Colletotrichum.</title>
        <authorList>
            <person name="de Jonge R."/>
            <person name="Ebert M.K."/>
            <person name="Huitt-Roehl C.R."/>
            <person name="Pal P."/>
            <person name="Suttle J.C."/>
            <person name="Spanner R.E."/>
            <person name="Neubauer J.D."/>
            <person name="Jurick W.M.II."/>
            <person name="Stott K.A."/>
            <person name="Secor G.A."/>
            <person name="Thomma B.P.H.J."/>
            <person name="Van de Peer Y."/>
            <person name="Townsend C.A."/>
            <person name="Bolton M.D."/>
        </authorList>
    </citation>
    <scope>NUCLEOTIDE SEQUENCE [LARGE SCALE GENOMIC DNA]</scope>
    <source>
        <strain evidence="8">CBS538.71</strain>
    </source>
</reference>
<dbReference type="InterPro" id="IPR050140">
    <property type="entry name" value="SRY-related_HMG-box_TF-like"/>
</dbReference>
<dbReference type="SUPFAM" id="SSF47095">
    <property type="entry name" value="HMG-box"/>
    <property type="match status" value="1"/>
</dbReference>
<evidence type="ECO:0000256" key="2">
    <source>
        <dbReference type="ARBA" id="ARBA00023125"/>
    </source>
</evidence>
<dbReference type="STRING" id="357750.A0A2S6CJB2"/>
<evidence type="ECO:0000256" key="4">
    <source>
        <dbReference type="PROSITE-ProRule" id="PRU00267"/>
    </source>
</evidence>
<evidence type="ECO:0000313" key="7">
    <source>
        <dbReference type="EMBL" id="PPJ59793.1"/>
    </source>
</evidence>
<keyword evidence="8" id="KW-1185">Reference proteome</keyword>
<dbReference type="OrthoDB" id="3643217at2759"/>
<dbReference type="SMART" id="SM00398">
    <property type="entry name" value="HMG"/>
    <property type="match status" value="1"/>
</dbReference>
<keyword evidence="1" id="KW-0805">Transcription regulation</keyword>
<dbReference type="GO" id="GO:0005634">
    <property type="term" value="C:nucleus"/>
    <property type="evidence" value="ECO:0007669"/>
    <property type="project" value="UniProtKB-UniRule"/>
</dbReference>
<dbReference type="AlphaFoldDB" id="A0A2S6CJB2"/>
<gene>
    <name evidence="7" type="ORF">CBER1_04362</name>
</gene>
<dbReference type="CDD" id="cd01389">
    <property type="entry name" value="HMG-box_ROX1-like"/>
    <property type="match status" value="1"/>
</dbReference>
<dbReference type="Proteomes" id="UP000237631">
    <property type="component" value="Unassembled WGS sequence"/>
</dbReference>
<sequence>MATQVTDAPQPQVVSVEALQQIFSICDNVAADLRNGAQIPIVPVTNIFPLGSQVVEVLQGRLKAITGTRFELYEDVFGGTSLFPVIEPMSFESPANSVDQAGGLTVDEGAVSASTPSTDNAASTRTKKSGEKTPRPKNAFMIYRLDLHATVAAQNPGMHNNDISKIIGARWRSEKPHVVEEYKSRAEEEKRQHAIDHPGYRYQPRKPSEKKKRMTKSKLAKLAAKSGSINATMDATNLPGQLDANNQLYNMLVGEQLNFGTNTPSYETTAPQLVTFDGAELDISAFGEPWASLNIQYQQPQAEAGMVAQQDPTSMPAGFSLPSNMVQTASPTATREPFIEQLRHEQLDNTFTMENLINDDMCSSFPLGDEFAAIPDDFNAAENAVFLGSEF</sequence>
<dbReference type="EMBL" id="PNEN01000351">
    <property type="protein sequence ID" value="PPJ59793.1"/>
    <property type="molecule type" value="Genomic_DNA"/>
</dbReference>
<dbReference type="InterPro" id="IPR009071">
    <property type="entry name" value="HMG_box_dom"/>
</dbReference>
<comment type="caution">
    <text evidence="7">The sequence shown here is derived from an EMBL/GenBank/DDBJ whole genome shotgun (WGS) entry which is preliminary data.</text>
</comment>
<dbReference type="GO" id="GO:0000122">
    <property type="term" value="P:negative regulation of transcription by RNA polymerase II"/>
    <property type="evidence" value="ECO:0007669"/>
    <property type="project" value="TreeGrafter"/>
</dbReference>